<evidence type="ECO:0000256" key="5">
    <source>
        <dbReference type="ARBA" id="ARBA00023136"/>
    </source>
</evidence>
<dbReference type="Pfam" id="PF09335">
    <property type="entry name" value="VTT_dom"/>
    <property type="match status" value="1"/>
</dbReference>
<dbReference type="PANTHER" id="PTHR12677:SF59">
    <property type="entry name" value="GOLGI APPARATUS MEMBRANE PROTEIN TVP38-RELATED"/>
    <property type="match status" value="1"/>
</dbReference>
<evidence type="ECO:0000259" key="7">
    <source>
        <dbReference type="Pfam" id="PF09335"/>
    </source>
</evidence>
<dbReference type="InterPro" id="IPR032816">
    <property type="entry name" value="VTT_dom"/>
</dbReference>
<protein>
    <recommendedName>
        <fullName evidence="6">TVP38/TMEM64 family membrane protein</fullName>
    </recommendedName>
</protein>
<keyword evidence="9" id="KW-1185">Reference proteome</keyword>
<name>A0A1H0CEX8_9BACI</name>
<dbReference type="STRING" id="745820.SAMN04488053_10275"/>
<dbReference type="PANTHER" id="PTHR12677">
    <property type="entry name" value="GOLGI APPARATUS MEMBRANE PROTEIN TVP38-RELATED"/>
    <property type="match status" value="1"/>
</dbReference>
<dbReference type="Proteomes" id="UP000198778">
    <property type="component" value="Unassembled WGS sequence"/>
</dbReference>
<evidence type="ECO:0000256" key="2">
    <source>
        <dbReference type="ARBA" id="ARBA00022475"/>
    </source>
</evidence>
<organism evidence="8 9">
    <name type="scientific">Alkalicoccus daliensis</name>
    <dbReference type="NCBI Taxonomy" id="745820"/>
    <lineage>
        <taxon>Bacteria</taxon>
        <taxon>Bacillati</taxon>
        <taxon>Bacillota</taxon>
        <taxon>Bacilli</taxon>
        <taxon>Bacillales</taxon>
        <taxon>Bacillaceae</taxon>
        <taxon>Alkalicoccus</taxon>
    </lineage>
</organism>
<comment type="subcellular location">
    <subcellularLocation>
        <location evidence="1 6">Cell membrane</location>
        <topology evidence="1 6">Multi-pass membrane protein</topology>
    </subcellularLocation>
</comment>
<sequence length="190" mass="21912">MEDIQETIFNLIDQTGWLAPVIFILLHLLRPLLFLPVVLVCMAGGYFFGLVQGSIYSIAGLSLMSAVFYLIVNHFPRFRDRIARLKKKVFQDREITIGQVMVLRMLPFVHFHLLSLYLMEMTRNFREYMIFSILGIVIPAVLFTGFGHLLLELTWGMTVLLVGLLAVIFFYLGKRAERPEKRIPKKSLSS</sequence>
<evidence type="ECO:0000313" key="9">
    <source>
        <dbReference type="Proteomes" id="UP000198778"/>
    </source>
</evidence>
<dbReference type="InterPro" id="IPR015414">
    <property type="entry name" value="TMEM64"/>
</dbReference>
<gene>
    <name evidence="8" type="ORF">SAMN04488053_10275</name>
</gene>
<dbReference type="AlphaFoldDB" id="A0A1H0CEX8"/>
<feature type="transmembrane region" description="Helical" evidence="6">
    <location>
        <begin position="128"/>
        <end position="147"/>
    </location>
</feature>
<proteinExistence type="inferred from homology"/>
<feature type="domain" description="VTT" evidence="7">
    <location>
        <begin position="36"/>
        <end position="148"/>
    </location>
</feature>
<dbReference type="GO" id="GO:0005886">
    <property type="term" value="C:plasma membrane"/>
    <property type="evidence" value="ECO:0007669"/>
    <property type="project" value="UniProtKB-SubCell"/>
</dbReference>
<evidence type="ECO:0000256" key="4">
    <source>
        <dbReference type="ARBA" id="ARBA00022989"/>
    </source>
</evidence>
<keyword evidence="3 6" id="KW-0812">Transmembrane</keyword>
<comment type="caution">
    <text evidence="6">Lacks conserved residue(s) required for the propagation of feature annotation.</text>
</comment>
<evidence type="ECO:0000256" key="3">
    <source>
        <dbReference type="ARBA" id="ARBA00022692"/>
    </source>
</evidence>
<keyword evidence="5 6" id="KW-0472">Membrane</keyword>
<feature type="transmembrane region" description="Helical" evidence="6">
    <location>
        <begin position="17"/>
        <end position="48"/>
    </location>
</feature>
<dbReference type="RefSeq" id="WP_090841236.1">
    <property type="nucleotide sequence ID" value="NZ_FNIL01000002.1"/>
</dbReference>
<evidence type="ECO:0000256" key="1">
    <source>
        <dbReference type="ARBA" id="ARBA00004651"/>
    </source>
</evidence>
<evidence type="ECO:0000313" key="8">
    <source>
        <dbReference type="EMBL" id="SDN56435.1"/>
    </source>
</evidence>
<keyword evidence="2 6" id="KW-1003">Cell membrane</keyword>
<dbReference type="EMBL" id="FNIL01000002">
    <property type="protein sequence ID" value="SDN56435.1"/>
    <property type="molecule type" value="Genomic_DNA"/>
</dbReference>
<reference evidence="9" key="1">
    <citation type="submission" date="2016-10" db="EMBL/GenBank/DDBJ databases">
        <authorList>
            <person name="Varghese N."/>
            <person name="Submissions S."/>
        </authorList>
    </citation>
    <scope>NUCLEOTIDE SEQUENCE [LARGE SCALE GENOMIC DNA]</scope>
    <source>
        <strain evidence="9">CGMCC 1.10369</strain>
    </source>
</reference>
<feature type="transmembrane region" description="Helical" evidence="6">
    <location>
        <begin position="55"/>
        <end position="75"/>
    </location>
</feature>
<accession>A0A1H0CEX8</accession>
<feature type="transmembrane region" description="Helical" evidence="6">
    <location>
        <begin position="153"/>
        <end position="172"/>
    </location>
</feature>
<dbReference type="OrthoDB" id="2451090at2"/>
<comment type="similarity">
    <text evidence="6">Belongs to the TVP38/TMEM64 family.</text>
</comment>
<keyword evidence="4 6" id="KW-1133">Transmembrane helix</keyword>
<evidence type="ECO:0000256" key="6">
    <source>
        <dbReference type="RuleBase" id="RU366058"/>
    </source>
</evidence>